<dbReference type="Pfam" id="PF15501">
    <property type="entry name" value="MDM1"/>
    <property type="match status" value="1"/>
</dbReference>
<dbReference type="GO" id="GO:0008017">
    <property type="term" value="F:microtubule binding"/>
    <property type="evidence" value="ECO:0007669"/>
    <property type="project" value="InterPro"/>
</dbReference>
<dbReference type="GeneTree" id="ENSGT00390000004106"/>
<evidence type="ECO:0000256" key="4">
    <source>
        <dbReference type="ARBA" id="ARBA00013508"/>
    </source>
</evidence>
<feature type="compositionally biased region" description="Polar residues" evidence="10">
    <location>
        <begin position="125"/>
        <end position="136"/>
    </location>
</feature>
<feature type="compositionally biased region" description="Low complexity" evidence="10">
    <location>
        <begin position="43"/>
        <end position="65"/>
    </location>
</feature>
<evidence type="ECO:0000313" key="11">
    <source>
        <dbReference type="Ensembl" id="ENSCLMP00005041571.1"/>
    </source>
</evidence>
<dbReference type="InterPro" id="IPR029136">
    <property type="entry name" value="MDM1"/>
</dbReference>
<dbReference type="GO" id="GO:0005634">
    <property type="term" value="C:nucleus"/>
    <property type="evidence" value="ECO:0007669"/>
    <property type="project" value="UniProtKB-SubCell"/>
</dbReference>
<protein>
    <recommendedName>
        <fullName evidence="4">Nuclear protein MDM1</fullName>
    </recommendedName>
</protein>
<dbReference type="GO" id="GO:0005874">
    <property type="term" value="C:microtubule"/>
    <property type="evidence" value="ECO:0007669"/>
    <property type="project" value="UniProtKB-KW"/>
</dbReference>
<evidence type="ECO:0000256" key="7">
    <source>
        <dbReference type="ARBA" id="ARBA00023212"/>
    </source>
</evidence>
<reference evidence="11" key="1">
    <citation type="submission" date="2025-08" db="UniProtKB">
        <authorList>
            <consortium name="Ensembl"/>
        </authorList>
    </citation>
    <scope>IDENTIFICATION</scope>
</reference>
<keyword evidence="6" id="KW-0493">Microtubule</keyword>
<dbReference type="GO" id="GO:0005814">
    <property type="term" value="C:centriole"/>
    <property type="evidence" value="ECO:0007669"/>
    <property type="project" value="UniProtKB-SubCell"/>
</dbReference>
<accession>A0A8C3AII5</accession>
<sequence>MGISREPGLQRRRRLGPGGVAQSCSSLLCGPGPQDPLAEPTARRTAPPAASRTPSDPGSPADSGPPTVPRPAADPRPSSAKPRPSKLDSQTQLSRPLTAAPDGRQPSANEVLRWRAGLKVGGQRSGSQRSEYNRQFSWKKPATAASPILTAEQMLHSSSRCVPPFKKHPIPMETEYQRNFQGLAPPTEPRLRKHLEHHQRAPLFHIHTANKKRREGSEKKPRPKQDFPAPKNDSTTPPPPPQVQRGHRITEGDGATDGDAHQSSPLTLRLCRGLKGGGKPTSAAARTDETMRRSLAQQTEMCSIRLTAPLGLWFRARDTLRLENEAGVIPGLDRGQVRSPLPESTPAKYTSLVLTSLLPETPRSAFPPLVDHKQRFTHFWQVSLFHSFTNLCVAAF</sequence>
<comment type="subcellular location">
    <subcellularLocation>
        <location evidence="1">Cytoplasm</location>
        <location evidence="1">Cytoskeleton</location>
        <location evidence="1">Microtubule organizing center</location>
        <location evidence="1">Centrosome</location>
        <location evidence="1">Centriole</location>
    </subcellularLocation>
    <subcellularLocation>
        <location evidence="2">Nucleus</location>
    </subcellularLocation>
</comment>
<dbReference type="AlphaFoldDB" id="A0A8C3AII5"/>
<keyword evidence="7" id="KW-0206">Cytoskeleton</keyword>
<dbReference type="PANTHER" id="PTHR32078">
    <property type="entry name" value="NUCLEAR PROTEIN MDM1"/>
    <property type="match status" value="1"/>
</dbReference>
<keyword evidence="12" id="KW-1185">Reference proteome</keyword>
<dbReference type="GO" id="GO:0046600">
    <property type="term" value="P:negative regulation of centriole replication"/>
    <property type="evidence" value="ECO:0007669"/>
    <property type="project" value="InterPro"/>
</dbReference>
<proteinExistence type="inferred from homology"/>
<dbReference type="Proteomes" id="UP000694565">
    <property type="component" value="Unplaced"/>
</dbReference>
<keyword evidence="5" id="KW-0963">Cytoplasm</keyword>
<feature type="compositionally biased region" description="Basic and acidic residues" evidence="10">
    <location>
        <begin position="215"/>
        <end position="225"/>
    </location>
</feature>
<evidence type="ECO:0000256" key="9">
    <source>
        <dbReference type="ARBA" id="ARBA00045771"/>
    </source>
</evidence>
<evidence type="ECO:0000256" key="8">
    <source>
        <dbReference type="ARBA" id="ARBA00023242"/>
    </source>
</evidence>
<evidence type="ECO:0000256" key="10">
    <source>
        <dbReference type="SAM" id="MobiDB-lite"/>
    </source>
</evidence>
<name>A0A8C3AII5_CYCLU</name>
<evidence type="ECO:0000256" key="2">
    <source>
        <dbReference type="ARBA" id="ARBA00004123"/>
    </source>
</evidence>
<evidence type="ECO:0000256" key="6">
    <source>
        <dbReference type="ARBA" id="ARBA00022701"/>
    </source>
</evidence>
<evidence type="ECO:0000256" key="5">
    <source>
        <dbReference type="ARBA" id="ARBA00022490"/>
    </source>
</evidence>
<feature type="region of interest" description="Disordered" evidence="10">
    <location>
        <begin position="198"/>
        <end position="292"/>
    </location>
</feature>
<dbReference type="PANTHER" id="PTHR32078:SF1">
    <property type="entry name" value="NUCLEAR PROTEIN MDM1"/>
    <property type="match status" value="1"/>
</dbReference>
<comment type="similarity">
    <text evidence="3">Belongs to the MDM1 family.</text>
</comment>
<reference evidence="11" key="2">
    <citation type="submission" date="2025-09" db="UniProtKB">
        <authorList>
            <consortium name="Ensembl"/>
        </authorList>
    </citation>
    <scope>IDENTIFICATION</scope>
</reference>
<evidence type="ECO:0000256" key="3">
    <source>
        <dbReference type="ARBA" id="ARBA00010494"/>
    </source>
</evidence>
<comment type="function">
    <text evidence="9">Microtubule-binding protein that negatively regulates centriole duplication. Binds to and stabilizes microtubules.</text>
</comment>
<dbReference type="Ensembl" id="ENSCLMT00005043089.1">
    <property type="protein sequence ID" value="ENSCLMP00005041571.1"/>
    <property type="gene ID" value="ENSCLMG00005019466.1"/>
</dbReference>
<feature type="region of interest" description="Disordered" evidence="10">
    <location>
        <begin position="1"/>
        <end position="141"/>
    </location>
</feature>
<organism evidence="11 12">
    <name type="scientific">Cyclopterus lumpus</name>
    <name type="common">Lumpsucker</name>
    <dbReference type="NCBI Taxonomy" id="8103"/>
    <lineage>
        <taxon>Eukaryota</taxon>
        <taxon>Metazoa</taxon>
        <taxon>Chordata</taxon>
        <taxon>Craniata</taxon>
        <taxon>Vertebrata</taxon>
        <taxon>Euteleostomi</taxon>
        <taxon>Actinopterygii</taxon>
        <taxon>Neopterygii</taxon>
        <taxon>Teleostei</taxon>
        <taxon>Neoteleostei</taxon>
        <taxon>Acanthomorphata</taxon>
        <taxon>Eupercaria</taxon>
        <taxon>Perciformes</taxon>
        <taxon>Cottioidei</taxon>
        <taxon>Cottales</taxon>
        <taxon>Cyclopteridae</taxon>
        <taxon>Cyclopterus</taxon>
    </lineage>
</organism>
<evidence type="ECO:0000313" key="12">
    <source>
        <dbReference type="Proteomes" id="UP000694565"/>
    </source>
</evidence>
<keyword evidence="8" id="KW-0539">Nucleus</keyword>
<evidence type="ECO:0000256" key="1">
    <source>
        <dbReference type="ARBA" id="ARBA00004114"/>
    </source>
</evidence>